<gene>
    <name evidence="12" type="primary">GPI13</name>
    <name evidence="12" type="ORF">VC83_00432</name>
</gene>
<dbReference type="GeneID" id="36283529"/>
<dbReference type="Pfam" id="PF01663">
    <property type="entry name" value="Phosphodiest"/>
    <property type="match status" value="1"/>
</dbReference>
<feature type="transmembrane region" description="Helical" evidence="11">
    <location>
        <begin position="691"/>
        <end position="709"/>
    </location>
</feature>
<feature type="transmembrane region" description="Helical" evidence="11">
    <location>
        <begin position="861"/>
        <end position="884"/>
    </location>
</feature>
<feature type="transmembrane region" description="Helical" evidence="11">
    <location>
        <begin position="639"/>
        <end position="659"/>
    </location>
</feature>
<dbReference type="eggNOG" id="KOG2126">
    <property type="taxonomic scope" value="Eukaryota"/>
</dbReference>
<keyword evidence="10" id="KW-0325">Glycoprotein</keyword>
<dbReference type="GO" id="GO:0005789">
    <property type="term" value="C:endoplasmic reticulum membrane"/>
    <property type="evidence" value="ECO:0007669"/>
    <property type="project" value="UniProtKB-SubCell"/>
</dbReference>
<keyword evidence="8 11" id="KW-1133">Transmembrane helix</keyword>
<accession>A0A177APB6</accession>
<dbReference type="InterPro" id="IPR002591">
    <property type="entry name" value="Phosphodiest/P_Trfase"/>
</dbReference>
<dbReference type="PANTHER" id="PTHR23071:SF1">
    <property type="entry name" value="GPI ETHANOLAMINE PHOSPHATE TRANSFERASE 3"/>
    <property type="match status" value="1"/>
</dbReference>
<dbReference type="PANTHER" id="PTHR23071">
    <property type="entry name" value="PHOSPHATIDYLINOSITOL GLYCAN"/>
    <property type="match status" value="1"/>
</dbReference>
<comment type="pathway">
    <text evidence="2">Glycolipid biosynthesis; glycosylphosphatidylinositol-anchor biosynthesis.</text>
</comment>
<dbReference type="AlphaFoldDB" id="A0A177APB6"/>
<feature type="transmembrane region" description="Helical" evidence="11">
    <location>
        <begin position="963"/>
        <end position="984"/>
    </location>
</feature>
<dbReference type="VEuPathDB" id="FungiDB:GMDG_03222"/>
<dbReference type="RefSeq" id="XP_024328433.1">
    <property type="nucleotide sequence ID" value="XM_024464125.1"/>
</dbReference>
<evidence type="ECO:0000256" key="1">
    <source>
        <dbReference type="ARBA" id="ARBA00004477"/>
    </source>
</evidence>
<dbReference type="InterPro" id="IPR037675">
    <property type="entry name" value="PIG-O_N"/>
</dbReference>
<evidence type="ECO:0000256" key="4">
    <source>
        <dbReference type="ARBA" id="ARBA00022502"/>
    </source>
</evidence>
<dbReference type="SUPFAM" id="SSF53649">
    <property type="entry name" value="Alkaline phosphatase-like"/>
    <property type="match status" value="1"/>
</dbReference>
<evidence type="ECO:0000256" key="5">
    <source>
        <dbReference type="ARBA" id="ARBA00022679"/>
    </source>
</evidence>
<feature type="transmembrane region" description="Helical" evidence="11">
    <location>
        <begin position="666"/>
        <end position="685"/>
    </location>
</feature>
<feature type="transmembrane region" description="Helical" evidence="11">
    <location>
        <begin position="1038"/>
        <end position="1060"/>
    </location>
</feature>
<evidence type="ECO:0000313" key="12">
    <source>
        <dbReference type="EMBL" id="OAF63163.1"/>
    </source>
</evidence>
<proteinExistence type="inferred from homology"/>
<keyword evidence="4" id="KW-0337">GPI-anchor biosynthesis</keyword>
<name>A0A177APB6_9PEZI</name>
<evidence type="ECO:0000256" key="10">
    <source>
        <dbReference type="ARBA" id="ARBA00023180"/>
    </source>
</evidence>
<evidence type="ECO:0000256" key="3">
    <source>
        <dbReference type="ARBA" id="ARBA00008695"/>
    </source>
</evidence>
<dbReference type="InterPro" id="IPR017850">
    <property type="entry name" value="Alkaline_phosphatase_core_sf"/>
</dbReference>
<organism evidence="12">
    <name type="scientific">Pseudogymnoascus destructans</name>
    <dbReference type="NCBI Taxonomy" id="655981"/>
    <lineage>
        <taxon>Eukaryota</taxon>
        <taxon>Fungi</taxon>
        <taxon>Dikarya</taxon>
        <taxon>Ascomycota</taxon>
        <taxon>Pezizomycotina</taxon>
        <taxon>Leotiomycetes</taxon>
        <taxon>Thelebolales</taxon>
        <taxon>Thelebolaceae</taxon>
        <taxon>Pseudogymnoascus</taxon>
    </lineage>
</organism>
<dbReference type="OrthoDB" id="272139at2759"/>
<feature type="transmembrane region" description="Helical" evidence="11">
    <location>
        <begin position="769"/>
        <end position="787"/>
    </location>
</feature>
<reference evidence="12" key="1">
    <citation type="submission" date="2016-03" db="EMBL/GenBank/DDBJ databases">
        <title>Updated assembly of Pseudogymnoascus destructans, the fungus causing white-nose syndrome of bats.</title>
        <authorList>
            <person name="Palmer J.M."/>
            <person name="Drees K.P."/>
            <person name="Foster J.T."/>
            <person name="Lindner D.L."/>
        </authorList>
    </citation>
    <scope>NUCLEOTIDE SEQUENCE [LARGE SCALE GENOMIC DNA]</scope>
    <source>
        <strain evidence="12">20631-21</strain>
    </source>
</reference>
<keyword evidence="9 11" id="KW-0472">Membrane</keyword>
<feature type="transmembrane region" description="Helical" evidence="11">
    <location>
        <begin position="575"/>
        <end position="595"/>
    </location>
</feature>
<comment type="similarity">
    <text evidence="3">Belongs to the PIGG/PIGN/PIGO family. PIGO subfamily.</text>
</comment>
<evidence type="ECO:0000256" key="2">
    <source>
        <dbReference type="ARBA" id="ARBA00004687"/>
    </source>
</evidence>
<keyword evidence="5 12" id="KW-0808">Transferase</keyword>
<dbReference type="Gene3D" id="3.40.720.10">
    <property type="entry name" value="Alkaline Phosphatase, subunit A"/>
    <property type="match status" value="1"/>
</dbReference>
<feature type="transmembrane region" description="Helical" evidence="11">
    <location>
        <begin position="807"/>
        <end position="829"/>
    </location>
</feature>
<protein>
    <submittedName>
        <fullName evidence="12">Mannose-ethanolamine phosphotransferase gpi13</fullName>
    </submittedName>
</protein>
<keyword evidence="7" id="KW-0256">Endoplasmic reticulum</keyword>
<feature type="transmembrane region" description="Helical" evidence="11">
    <location>
        <begin position="62"/>
        <end position="79"/>
    </location>
</feature>
<feature type="transmembrane region" description="Helical" evidence="11">
    <location>
        <begin position="607"/>
        <end position="627"/>
    </location>
</feature>
<dbReference type="CDD" id="cd16023">
    <property type="entry name" value="GPI_EPT_3"/>
    <property type="match status" value="1"/>
</dbReference>
<dbReference type="EMBL" id="KV441386">
    <property type="protein sequence ID" value="OAF63163.1"/>
    <property type="molecule type" value="Genomic_DNA"/>
</dbReference>
<dbReference type="UniPathway" id="UPA00196"/>
<feature type="transmembrane region" description="Helical" evidence="11">
    <location>
        <begin position="1004"/>
        <end position="1026"/>
    </location>
</feature>
<dbReference type="Proteomes" id="UP000077154">
    <property type="component" value="Unassembled WGS sequence"/>
</dbReference>
<evidence type="ECO:0000256" key="7">
    <source>
        <dbReference type="ARBA" id="ARBA00022824"/>
    </source>
</evidence>
<keyword evidence="6 11" id="KW-0812">Transmembrane</keyword>
<dbReference type="InterPro" id="IPR039524">
    <property type="entry name" value="PIGO/GPI13"/>
</dbReference>
<evidence type="ECO:0000256" key="6">
    <source>
        <dbReference type="ARBA" id="ARBA00022692"/>
    </source>
</evidence>
<dbReference type="GO" id="GO:0006506">
    <property type="term" value="P:GPI anchor biosynthetic process"/>
    <property type="evidence" value="ECO:0007669"/>
    <property type="project" value="UniProtKB-UniPathway"/>
</dbReference>
<evidence type="ECO:0000256" key="9">
    <source>
        <dbReference type="ARBA" id="ARBA00023136"/>
    </source>
</evidence>
<dbReference type="GO" id="GO:0051377">
    <property type="term" value="F:mannose-ethanolamine phosphotransferase activity"/>
    <property type="evidence" value="ECO:0007669"/>
    <property type="project" value="InterPro"/>
</dbReference>
<feature type="transmembrane region" description="Helical" evidence="11">
    <location>
        <begin position="509"/>
        <end position="528"/>
    </location>
</feature>
<sequence length="1074" mass="115696">MPPSDPDYARIQALYAKAREIKAKEDAAAAIKKEASRLPTAAEKRDAICAADFRRQWNWTTLFFAWLFLVNAAGIYFFTKGFLLTRLVLEEHSACAEPPRGYTPDSARPGCWHPRIFEKAVVVIVDALRYDFAVPVNGTEEQPALACHNALPFLYETAVKEPHNAFLLPFIADPPTTTLQRLKGLTTGTLPTFIDAGSNFAGTAIEEDNLLKQLKEAGKRIAHLGDDTWTALFPDYFEENVSRAYDSFNVWDLHTVDNGVIEHALPLLMSKPKAAEGVGKEDWDVLIAHFLGVDHAGHRYGPDHPAMTAKLAQMDGVLRDIVAALDDDTLLVVMGDHGMDAKGDHGGESDDEVQAALWMYSRRGIFGRTAPETLLPPQSAKDARAVNQIDLVPTLALLLGLPIPFNNLGRPIEEAFAGRKGNDWANLASVSAMTAAGVERYQDAYFKARGIEEGNAGTRALWGGAQEALQRSLSGEKGTYKRAYELLTAYQRETLDICRGLWARFDVTSMVQGLAILAATLVVLLLFARNAGTDSPVMSPELEQAELQLEKNGVDVPANADADGMNSEPDDFTTSVVKGAFIGILAGASLGVTASSLSPEHSTINDTLLGATACSLLAALIAALGSPLPYRAPFPTTPWSFLALLLPALPAIGFGANSFTIWEDQILLFLLSTLGLIFLFASFSLPSPERTLSITQAILFTLLTWLASLSKLCREEQMPFCRSTYYASATSSTSAPWQLALPYLTTLLLPSVLKSYLLPSRNYRGPAPLFLNTLRAGLLACAIFWTLDAADDGAWFPFLPTGLLKTARVAIAQVVLGIGFVAGPVAYAYSSPCVSITRAATQGAPSTAAPAAASSRMTVTVLGYANAQGSSYLLLLSSLLLPLLLLQKPMGAFALALGAWQILTLAELVDVLKLRESPVSPVVLALMGSFYYFKTGHQATLASLQWESAFVPLHAVVYPWSPLMVGLNTFGGPILAGLGVPLVVLWKREVRGGGVAGEVARGLAWWLLVVLGWGVVTAGGAGWLRRHLMLYRVFSPKWMMAGATGLMVQVGVGVVVWLGVARCVGGVGEVFGWV</sequence>
<evidence type="ECO:0000256" key="11">
    <source>
        <dbReference type="SAM" id="Phobius"/>
    </source>
</evidence>
<evidence type="ECO:0000256" key="8">
    <source>
        <dbReference type="ARBA" id="ARBA00022989"/>
    </source>
</evidence>
<comment type="subcellular location">
    <subcellularLocation>
        <location evidence="1">Endoplasmic reticulum membrane</location>
        <topology evidence="1">Multi-pass membrane protein</topology>
    </subcellularLocation>
</comment>